<evidence type="ECO:0000313" key="9">
    <source>
        <dbReference type="EMBL" id="SDG25919.1"/>
    </source>
</evidence>
<evidence type="ECO:0000256" key="6">
    <source>
        <dbReference type="ARBA" id="ARBA00023136"/>
    </source>
</evidence>
<keyword evidence="3" id="KW-0813">Transport</keyword>
<keyword evidence="8" id="KW-0732">Signal</keyword>
<name>A0A1G7SU03_CHIFI</name>
<keyword evidence="4" id="KW-1134">Transmembrane beta strand</keyword>
<dbReference type="STRING" id="104663.SAMN04488121_103994"/>
<protein>
    <submittedName>
        <fullName evidence="9">Outer membrane protein TolC</fullName>
    </submittedName>
</protein>
<evidence type="ECO:0000256" key="8">
    <source>
        <dbReference type="SAM" id="SignalP"/>
    </source>
</evidence>
<comment type="similarity">
    <text evidence="2">Belongs to the outer membrane factor (OMF) (TC 1.B.17) family.</text>
</comment>
<dbReference type="GO" id="GO:0009279">
    <property type="term" value="C:cell outer membrane"/>
    <property type="evidence" value="ECO:0007669"/>
    <property type="project" value="UniProtKB-SubCell"/>
</dbReference>
<evidence type="ECO:0000256" key="1">
    <source>
        <dbReference type="ARBA" id="ARBA00004442"/>
    </source>
</evidence>
<feature type="signal peptide" evidence="8">
    <location>
        <begin position="1"/>
        <end position="18"/>
    </location>
</feature>
<dbReference type="GO" id="GO:0015288">
    <property type="term" value="F:porin activity"/>
    <property type="evidence" value="ECO:0007669"/>
    <property type="project" value="TreeGrafter"/>
</dbReference>
<reference evidence="9 10" key="1">
    <citation type="submission" date="2016-10" db="EMBL/GenBank/DDBJ databases">
        <authorList>
            <person name="de Groot N.N."/>
        </authorList>
    </citation>
    <scope>NUCLEOTIDE SEQUENCE [LARGE SCALE GENOMIC DNA]</scope>
    <source>
        <strain evidence="9 10">DSM 527</strain>
    </source>
</reference>
<dbReference type="InterPro" id="IPR003423">
    <property type="entry name" value="OMP_efflux"/>
</dbReference>
<dbReference type="SUPFAM" id="SSF56954">
    <property type="entry name" value="Outer membrane efflux proteins (OEP)"/>
    <property type="match status" value="1"/>
</dbReference>
<keyword evidence="7" id="KW-0998">Cell outer membrane</keyword>
<dbReference type="GO" id="GO:0015562">
    <property type="term" value="F:efflux transmembrane transporter activity"/>
    <property type="evidence" value="ECO:0007669"/>
    <property type="project" value="InterPro"/>
</dbReference>
<dbReference type="PANTHER" id="PTHR30026">
    <property type="entry name" value="OUTER MEMBRANE PROTEIN TOLC"/>
    <property type="match status" value="1"/>
</dbReference>
<sequence length="413" mass="47151">MMKYLVWAMLLCTTPLMAQTNLTLEDCYQLAQKNYPLIKQRELISRTGNYTVANAAKGYLPQLNFSGQATYQSQVVEIPFPGAPQLSKDQYKVQAEVTQTIFDGGNIHYQKELSKANTAIQQQQLEVNLYNIKDRVSQLFFGILLIDEQLRQNELRMEDIRSGIHKTEGAVSNGTALRSSLDELKAELLNVEQAQVQLKASRQAYLQVLALFINQPLDDQTRLTRPAPTTMPAEIRRPELLLYDYQQRSYDVQEKQLKVNYLPKVSAFVQGSYGRPTLNFVSNEFGFYALGGIRFSWGLGSLYTNKNSRQILRISKQDVDVRKETFLFDTKLTMTRQQIEAAQYSDLIHQDEEIIALRTSVKKAAVAQLENGVITSHDYISYVNAESQARQNLILHEIQLLQVQYNNRNTSGN</sequence>
<feature type="chain" id="PRO_5011752760" evidence="8">
    <location>
        <begin position="19"/>
        <end position="413"/>
    </location>
</feature>
<evidence type="ECO:0000256" key="4">
    <source>
        <dbReference type="ARBA" id="ARBA00022452"/>
    </source>
</evidence>
<dbReference type="AlphaFoldDB" id="A0A1G7SU03"/>
<comment type="subcellular location">
    <subcellularLocation>
        <location evidence="1">Cell outer membrane</location>
    </subcellularLocation>
</comment>
<accession>A0A1G7SU03</accession>
<evidence type="ECO:0000313" key="10">
    <source>
        <dbReference type="Proteomes" id="UP000199045"/>
    </source>
</evidence>
<evidence type="ECO:0000256" key="7">
    <source>
        <dbReference type="ARBA" id="ARBA00023237"/>
    </source>
</evidence>
<dbReference type="Gene3D" id="1.20.1600.10">
    <property type="entry name" value="Outer membrane efflux proteins (OEP)"/>
    <property type="match status" value="1"/>
</dbReference>
<dbReference type="PANTHER" id="PTHR30026:SF20">
    <property type="entry name" value="OUTER MEMBRANE PROTEIN TOLC"/>
    <property type="match status" value="1"/>
</dbReference>
<dbReference type="GO" id="GO:1990281">
    <property type="term" value="C:efflux pump complex"/>
    <property type="evidence" value="ECO:0007669"/>
    <property type="project" value="TreeGrafter"/>
</dbReference>
<dbReference type="EMBL" id="FNBN01000003">
    <property type="protein sequence ID" value="SDG25919.1"/>
    <property type="molecule type" value="Genomic_DNA"/>
</dbReference>
<dbReference type="Pfam" id="PF02321">
    <property type="entry name" value="OEP"/>
    <property type="match status" value="1"/>
</dbReference>
<dbReference type="Proteomes" id="UP000199045">
    <property type="component" value="Unassembled WGS sequence"/>
</dbReference>
<evidence type="ECO:0000256" key="3">
    <source>
        <dbReference type="ARBA" id="ARBA00022448"/>
    </source>
</evidence>
<keyword evidence="5" id="KW-0812">Transmembrane</keyword>
<dbReference type="InterPro" id="IPR051906">
    <property type="entry name" value="TolC-like"/>
</dbReference>
<evidence type="ECO:0000256" key="2">
    <source>
        <dbReference type="ARBA" id="ARBA00007613"/>
    </source>
</evidence>
<organism evidence="9 10">
    <name type="scientific">Chitinophaga filiformis</name>
    <name type="common">Myxococcus filiformis</name>
    <name type="synonym">Flexibacter filiformis</name>
    <dbReference type="NCBI Taxonomy" id="104663"/>
    <lineage>
        <taxon>Bacteria</taxon>
        <taxon>Pseudomonadati</taxon>
        <taxon>Bacteroidota</taxon>
        <taxon>Chitinophagia</taxon>
        <taxon>Chitinophagales</taxon>
        <taxon>Chitinophagaceae</taxon>
        <taxon>Chitinophaga</taxon>
    </lineage>
</organism>
<proteinExistence type="inferred from homology"/>
<gene>
    <name evidence="9" type="ORF">SAMN04488121_103994</name>
</gene>
<evidence type="ECO:0000256" key="5">
    <source>
        <dbReference type="ARBA" id="ARBA00022692"/>
    </source>
</evidence>
<keyword evidence="6" id="KW-0472">Membrane</keyword>
<dbReference type="RefSeq" id="WP_245705451.1">
    <property type="nucleotide sequence ID" value="NZ_FNBN01000003.1"/>
</dbReference>